<protein>
    <submittedName>
        <fullName evidence="1">Uncharacterized protein</fullName>
    </submittedName>
</protein>
<dbReference type="EMBL" id="WIAO01000024">
    <property type="protein sequence ID" value="MQM27437.1"/>
    <property type="molecule type" value="Genomic_DNA"/>
</dbReference>
<gene>
    <name evidence="1" type="ORF">GFD30_17930</name>
</gene>
<accession>A0A6L5GCM0</accession>
<proteinExistence type="predicted"/>
<sequence>MNGYSFQLVNGVRPEEVASATSTVFGVPASSIEVLEWRQGKAHVVGSRVEGMPAVLIQRDPDRHGDYVAFDAGEEFASAVGGLPEVTVASRLCAALRARAVLAAPNAASAALWILVAEDGSSGEVLVDVDDLDDGVFAITGGLTEIKGAPEIPVIELPEGFNPYRT</sequence>
<keyword evidence="2" id="KW-1185">Reference proteome</keyword>
<name>A0A6L5GCM0_9ACTN</name>
<comment type="caution">
    <text evidence="1">The sequence shown here is derived from an EMBL/GenBank/DDBJ whole genome shotgun (WGS) entry which is preliminary data.</text>
</comment>
<organism evidence="1 2">
    <name type="scientific">Glycomyces albidus</name>
    <dbReference type="NCBI Taxonomy" id="2656774"/>
    <lineage>
        <taxon>Bacteria</taxon>
        <taxon>Bacillati</taxon>
        <taxon>Actinomycetota</taxon>
        <taxon>Actinomycetes</taxon>
        <taxon>Glycomycetales</taxon>
        <taxon>Glycomycetaceae</taxon>
        <taxon>Glycomyces</taxon>
    </lineage>
</organism>
<reference evidence="1 2" key="1">
    <citation type="submission" date="2019-10" db="EMBL/GenBank/DDBJ databases">
        <title>Glycomyces albidus sp. nov., a novel actinomycete isolated from rhizosphere soil of wheat (Triticum aestivum L.).</title>
        <authorList>
            <person name="Qian L."/>
        </authorList>
    </citation>
    <scope>NUCLEOTIDE SEQUENCE [LARGE SCALE GENOMIC DNA]</scope>
    <source>
        <strain evidence="1 2">NEAU-7082</strain>
    </source>
</reference>
<dbReference type="AlphaFoldDB" id="A0A6L5GCM0"/>
<dbReference type="RefSeq" id="WP_153026575.1">
    <property type="nucleotide sequence ID" value="NZ_WIAO01000024.1"/>
</dbReference>
<evidence type="ECO:0000313" key="2">
    <source>
        <dbReference type="Proteomes" id="UP000477750"/>
    </source>
</evidence>
<evidence type="ECO:0000313" key="1">
    <source>
        <dbReference type="EMBL" id="MQM27437.1"/>
    </source>
</evidence>
<dbReference type="Proteomes" id="UP000477750">
    <property type="component" value="Unassembled WGS sequence"/>
</dbReference>